<proteinExistence type="predicted"/>
<protein>
    <submittedName>
        <fullName evidence="1">Uncharacterized protein</fullName>
    </submittedName>
</protein>
<sequence length="48" mass="5537">MVLIAVVSAFCARSFHPLRMVVNRLFGGRLSFVLRHGYMRKKVDLEQS</sequence>
<accession>A0A086ZGG7</accession>
<dbReference type="STRING" id="1437606.BBOH_0970"/>
<keyword evidence="2" id="KW-1185">Reference proteome</keyword>
<evidence type="ECO:0000313" key="1">
    <source>
        <dbReference type="EMBL" id="KFI45617.1"/>
    </source>
</evidence>
<dbReference type="AlphaFoldDB" id="A0A086ZGG7"/>
<gene>
    <name evidence="1" type="ORF">BBOH_0970</name>
</gene>
<dbReference type="EMBL" id="JGYP01000002">
    <property type="protein sequence ID" value="KFI45617.1"/>
    <property type="molecule type" value="Genomic_DNA"/>
</dbReference>
<reference evidence="1 2" key="1">
    <citation type="submission" date="2014-03" db="EMBL/GenBank/DDBJ databases">
        <title>Genomics of Bifidobacteria.</title>
        <authorList>
            <person name="Ventura M."/>
            <person name="Milani C."/>
            <person name="Lugli G.A."/>
        </authorList>
    </citation>
    <scope>NUCLEOTIDE SEQUENCE [LARGE SCALE GENOMIC DNA]</scope>
    <source>
        <strain evidence="1 2">DSM 22767</strain>
    </source>
</reference>
<dbReference type="Proteomes" id="UP000029096">
    <property type="component" value="Unassembled WGS sequence"/>
</dbReference>
<name>A0A086ZGG7_9BIFI</name>
<organism evidence="1 2">
    <name type="scientific">Bifidobacterium bohemicum DSM 22767</name>
    <dbReference type="NCBI Taxonomy" id="1437606"/>
    <lineage>
        <taxon>Bacteria</taxon>
        <taxon>Bacillati</taxon>
        <taxon>Actinomycetota</taxon>
        <taxon>Actinomycetes</taxon>
        <taxon>Bifidobacteriales</taxon>
        <taxon>Bifidobacteriaceae</taxon>
        <taxon>Bifidobacterium</taxon>
    </lineage>
</organism>
<evidence type="ECO:0000313" key="2">
    <source>
        <dbReference type="Proteomes" id="UP000029096"/>
    </source>
</evidence>
<comment type="caution">
    <text evidence="1">The sequence shown here is derived from an EMBL/GenBank/DDBJ whole genome shotgun (WGS) entry which is preliminary data.</text>
</comment>